<feature type="transmembrane region" description="Helical" evidence="1">
    <location>
        <begin position="70"/>
        <end position="90"/>
    </location>
</feature>
<feature type="transmembrane region" description="Helical" evidence="1">
    <location>
        <begin position="150"/>
        <end position="174"/>
    </location>
</feature>
<dbReference type="HOGENOM" id="CLU_1101916_0_0_11"/>
<sequence>MEGSLAAVAGAGLAAPWPDEVIAVTALLHQRLAIATGYAAVLCGLGAALLERPWPANPADLPTFLTENHAAVLGQSLLFAISSGFLLWFLGSLRTWLLRAEVGGRVSMIAFTAGMVGCGLTLLALGPQLALTLPDRSWIEPATAAMAVDLGYVTLTVAGLPMAVMYAAVAVVSLRDSAFPAWLGWVAAVSAGCTVGLVLALIDPTGALAPQGWLSYVFYLVPVIWLVAAPTVMLIDTSRRPTTTVLQVTVSA</sequence>
<feature type="transmembrane region" description="Helical" evidence="1">
    <location>
        <begin position="32"/>
        <end position="50"/>
    </location>
</feature>
<dbReference type="InParanoid" id="C8XI14"/>
<evidence type="ECO:0000313" key="2">
    <source>
        <dbReference type="EMBL" id="ACV78383.1"/>
    </source>
</evidence>
<feature type="transmembrane region" description="Helical" evidence="1">
    <location>
        <begin position="102"/>
        <end position="130"/>
    </location>
</feature>
<feature type="transmembrane region" description="Helical" evidence="1">
    <location>
        <begin position="214"/>
        <end position="235"/>
    </location>
</feature>
<keyword evidence="1" id="KW-1133">Transmembrane helix</keyword>
<evidence type="ECO:0008006" key="4">
    <source>
        <dbReference type="Google" id="ProtNLM"/>
    </source>
</evidence>
<dbReference type="EMBL" id="CP001737">
    <property type="protein sequence ID" value="ACV78383.1"/>
    <property type="molecule type" value="Genomic_DNA"/>
</dbReference>
<evidence type="ECO:0000313" key="3">
    <source>
        <dbReference type="Proteomes" id="UP000002218"/>
    </source>
</evidence>
<name>C8XI14_NAKMY</name>
<keyword evidence="1" id="KW-0812">Transmembrane</keyword>
<reference evidence="2 3" key="2">
    <citation type="journal article" date="2010" name="Stand. Genomic Sci.">
        <title>Complete genome sequence of Nakamurella multipartita type strain (Y-104).</title>
        <authorList>
            <person name="Tice H."/>
            <person name="Mayilraj S."/>
            <person name="Sims D."/>
            <person name="Lapidus A."/>
            <person name="Nolan M."/>
            <person name="Lucas S."/>
            <person name="Glavina Del Rio T."/>
            <person name="Copeland A."/>
            <person name="Cheng J.F."/>
            <person name="Meincke L."/>
            <person name="Bruce D."/>
            <person name="Goodwin L."/>
            <person name="Pitluck S."/>
            <person name="Ivanova N."/>
            <person name="Mavromatis K."/>
            <person name="Ovchinnikova G."/>
            <person name="Pati A."/>
            <person name="Chen A."/>
            <person name="Palaniappan K."/>
            <person name="Land M."/>
            <person name="Hauser L."/>
            <person name="Chang Y.J."/>
            <person name="Jeffries C.D."/>
            <person name="Detter J.C."/>
            <person name="Brettin T."/>
            <person name="Rohde M."/>
            <person name="Goker M."/>
            <person name="Bristow J."/>
            <person name="Eisen J.A."/>
            <person name="Markowitz V."/>
            <person name="Hugenholtz P."/>
            <person name="Kyrpides N.C."/>
            <person name="Klenk H.P."/>
            <person name="Chen F."/>
        </authorList>
    </citation>
    <scope>NUCLEOTIDE SEQUENCE [LARGE SCALE GENOMIC DNA]</scope>
    <source>
        <strain evidence="3">ATCC 700099 / DSM 44233 / CIP 104796 / JCM 9543 / NBRC 105858 / Y-104</strain>
    </source>
</reference>
<dbReference type="eggNOG" id="ENOG50340BF">
    <property type="taxonomic scope" value="Bacteria"/>
</dbReference>
<gene>
    <name evidence="2" type="ordered locus">Namu_1998</name>
</gene>
<keyword evidence="3" id="KW-1185">Reference proteome</keyword>
<dbReference type="Proteomes" id="UP000002218">
    <property type="component" value="Chromosome"/>
</dbReference>
<keyword evidence="1" id="KW-0472">Membrane</keyword>
<proteinExistence type="predicted"/>
<organism evidence="2 3">
    <name type="scientific">Nakamurella multipartita (strain ATCC 700099 / DSM 44233 / CIP 104796 / JCM 9543 / NBRC 105858 / Y-104)</name>
    <name type="common">Microsphaera multipartita</name>
    <dbReference type="NCBI Taxonomy" id="479431"/>
    <lineage>
        <taxon>Bacteria</taxon>
        <taxon>Bacillati</taxon>
        <taxon>Actinomycetota</taxon>
        <taxon>Actinomycetes</taxon>
        <taxon>Nakamurellales</taxon>
        <taxon>Nakamurellaceae</taxon>
        <taxon>Nakamurella</taxon>
    </lineage>
</organism>
<accession>C8XI14</accession>
<evidence type="ECO:0000256" key="1">
    <source>
        <dbReference type="SAM" id="Phobius"/>
    </source>
</evidence>
<protein>
    <recommendedName>
        <fullName evidence="4">Integral membrane protein</fullName>
    </recommendedName>
</protein>
<dbReference type="AlphaFoldDB" id="C8XI14"/>
<reference evidence="3" key="1">
    <citation type="submission" date="2009-09" db="EMBL/GenBank/DDBJ databases">
        <title>The complete genome of Nakamurella multipartita DSM 44233.</title>
        <authorList>
            <consortium name="US DOE Joint Genome Institute (JGI-PGF)"/>
            <person name="Lucas S."/>
            <person name="Copeland A."/>
            <person name="Lapidus A."/>
            <person name="Glavina del Rio T."/>
            <person name="Dalin E."/>
            <person name="Tice H."/>
            <person name="Bruce D."/>
            <person name="Goodwin L."/>
            <person name="Pitluck S."/>
            <person name="Kyrpides N."/>
            <person name="Mavromatis K."/>
            <person name="Ivanova N."/>
            <person name="Ovchinnikova G."/>
            <person name="Sims D."/>
            <person name="Meincke L."/>
            <person name="Brettin T."/>
            <person name="Detter J.C."/>
            <person name="Han C."/>
            <person name="Larimer F."/>
            <person name="Land M."/>
            <person name="Hauser L."/>
            <person name="Markowitz V."/>
            <person name="Cheng J.-F."/>
            <person name="Hugenholtz P."/>
            <person name="Woyke T."/>
            <person name="Wu D."/>
            <person name="Klenk H.-P."/>
            <person name="Eisen J.A."/>
        </authorList>
    </citation>
    <scope>NUCLEOTIDE SEQUENCE [LARGE SCALE GENOMIC DNA]</scope>
    <source>
        <strain evidence="3">ATCC 700099 / DSM 44233 / CIP 104796 / JCM 9543 / NBRC 105858 / Y-104</strain>
    </source>
</reference>
<dbReference type="KEGG" id="nml:Namu_1998"/>
<feature type="transmembrane region" description="Helical" evidence="1">
    <location>
        <begin position="181"/>
        <end position="202"/>
    </location>
</feature>
<dbReference type="STRING" id="479431.Namu_1998"/>